<dbReference type="Pfam" id="PF17862">
    <property type="entry name" value="AAA_lid_3"/>
    <property type="match status" value="1"/>
</dbReference>
<evidence type="ECO:0000256" key="4">
    <source>
        <dbReference type="ARBA" id="ARBA00022801"/>
    </source>
</evidence>
<evidence type="ECO:0000256" key="8">
    <source>
        <dbReference type="SAM" id="MobiDB-lite"/>
    </source>
</evidence>
<dbReference type="InterPro" id="IPR036427">
    <property type="entry name" value="Bromodomain-like_sf"/>
</dbReference>
<dbReference type="InterPro" id="IPR041569">
    <property type="entry name" value="AAA_lid_3"/>
</dbReference>
<dbReference type="GO" id="GO:0006337">
    <property type="term" value="P:nucleosome disassembly"/>
    <property type="evidence" value="ECO:0007669"/>
    <property type="project" value="TreeGrafter"/>
</dbReference>
<keyword evidence="5" id="KW-0067">ATP-binding</keyword>
<dbReference type="SUPFAM" id="SSF52540">
    <property type="entry name" value="P-loop containing nucleoside triphosphate hydrolases"/>
    <property type="match status" value="2"/>
</dbReference>
<evidence type="ECO:0000313" key="11">
    <source>
        <dbReference type="Proteomes" id="UP000292702"/>
    </source>
</evidence>
<dbReference type="InterPro" id="IPR003959">
    <property type="entry name" value="ATPase_AAA_core"/>
</dbReference>
<feature type="compositionally biased region" description="Polar residues" evidence="8">
    <location>
        <begin position="57"/>
        <end position="73"/>
    </location>
</feature>
<evidence type="ECO:0000256" key="5">
    <source>
        <dbReference type="ARBA" id="ARBA00022840"/>
    </source>
</evidence>
<dbReference type="GO" id="GO:0045815">
    <property type="term" value="P:transcription initiation-coupled chromatin remodeling"/>
    <property type="evidence" value="ECO:0007669"/>
    <property type="project" value="TreeGrafter"/>
</dbReference>
<evidence type="ECO:0000256" key="2">
    <source>
        <dbReference type="ARBA" id="ARBA00006914"/>
    </source>
</evidence>
<feature type="compositionally biased region" description="Acidic residues" evidence="8">
    <location>
        <begin position="126"/>
        <end position="137"/>
    </location>
</feature>
<dbReference type="PANTHER" id="PTHR23069:SF0">
    <property type="entry name" value="TAT-BINDING HOMOLOG 7"/>
    <property type="match status" value="1"/>
</dbReference>
<comment type="subcellular location">
    <subcellularLocation>
        <location evidence="1">Nucleus</location>
    </subcellularLocation>
</comment>
<comment type="similarity">
    <text evidence="2">Belongs to the AAA ATPase family.</text>
</comment>
<feature type="compositionally biased region" description="Basic and acidic residues" evidence="8">
    <location>
        <begin position="1200"/>
        <end position="1209"/>
    </location>
</feature>
<feature type="compositionally biased region" description="Basic residues" evidence="8">
    <location>
        <begin position="1138"/>
        <end position="1148"/>
    </location>
</feature>
<feature type="compositionally biased region" description="Low complexity" evidence="8">
    <location>
        <begin position="320"/>
        <end position="330"/>
    </location>
</feature>
<dbReference type="SUPFAM" id="SSF47370">
    <property type="entry name" value="Bromodomain"/>
    <property type="match status" value="1"/>
</dbReference>
<keyword evidence="6" id="KW-0103">Bromodomain</keyword>
<dbReference type="GO" id="GO:0016887">
    <property type="term" value="F:ATP hydrolysis activity"/>
    <property type="evidence" value="ECO:0007669"/>
    <property type="project" value="InterPro"/>
</dbReference>
<dbReference type="EMBL" id="RWJN01000145">
    <property type="protein sequence ID" value="TCD66206.1"/>
    <property type="molecule type" value="Genomic_DNA"/>
</dbReference>
<feature type="compositionally biased region" description="Polar residues" evidence="8">
    <location>
        <begin position="1314"/>
        <end position="1332"/>
    </location>
</feature>
<dbReference type="InterPro" id="IPR003593">
    <property type="entry name" value="AAA+_ATPase"/>
</dbReference>
<dbReference type="SMART" id="SM00382">
    <property type="entry name" value="AAA"/>
    <property type="match status" value="1"/>
</dbReference>
<keyword evidence="3" id="KW-0547">Nucleotide-binding</keyword>
<dbReference type="InterPro" id="IPR027417">
    <property type="entry name" value="P-loop_NTPase"/>
</dbReference>
<feature type="compositionally biased region" description="Acidic residues" evidence="8">
    <location>
        <begin position="237"/>
        <end position="255"/>
    </location>
</feature>
<feature type="compositionally biased region" description="Polar residues" evidence="8">
    <location>
        <begin position="7"/>
        <end position="17"/>
    </location>
</feature>
<dbReference type="Proteomes" id="UP000292702">
    <property type="component" value="Unassembled WGS sequence"/>
</dbReference>
<dbReference type="PANTHER" id="PTHR23069">
    <property type="entry name" value="AAA DOMAIN-CONTAINING"/>
    <property type="match status" value="1"/>
</dbReference>
<dbReference type="GO" id="GO:0003682">
    <property type="term" value="F:chromatin binding"/>
    <property type="evidence" value="ECO:0007669"/>
    <property type="project" value="TreeGrafter"/>
</dbReference>
<dbReference type="GO" id="GO:0042393">
    <property type="term" value="F:histone binding"/>
    <property type="evidence" value="ECO:0007669"/>
    <property type="project" value="TreeGrafter"/>
</dbReference>
<feature type="compositionally biased region" description="Acidic residues" evidence="8">
    <location>
        <begin position="266"/>
        <end position="283"/>
    </location>
</feature>
<feature type="region of interest" description="Disordered" evidence="8">
    <location>
        <begin position="1138"/>
        <end position="1366"/>
    </location>
</feature>
<evidence type="ECO:0000256" key="7">
    <source>
        <dbReference type="ARBA" id="ARBA00023242"/>
    </source>
</evidence>
<evidence type="ECO:0000313" key="10">
    <source>
        <dbReference type="EMBL" id="TCD66206.1"/>
    </source>
</evidence>
<evidence type="ECO:0000259" key="9">
    <source>
        <dbReference type="SMART" id="SM00382"/>
    </source>
</evidence>
<dbReference type="InterPro" id="IPR045199">
    <property type="entry name" value="ATAD2-like"/>
</dbReference>
<dbReference type="Gene3D" id="3.40.50.300">
    <property type="entry name" value="P-loop containing nucleotide triphosphate hydrolases"/>
    <property type="match status" value="1"/>
</dbReference>
<dbReference type="InterPro" id="IPR003960">
    <property type="entry name" value="ATPase_AAA_CS"/>
</dbReference>
<organism evidence="10 11">
    <name type="scientific">Steccherinum ochraceum</name>
    <dbReference type="NCBI Taxonomy" id="92696"/>
    <lineage>
        <taxon>Eukaryota</taxon>
        <taxon>Fungi</taxon>
        <taxon>Dikarya</taxon>
        <taxon>Basidiomycota</taxon>
        <taxon>Agaricomycotina</taxon>
        <taxon>Agaricomycetes</taxon>
        <taxon>Polyporales</taxon>
        <taxon>Steccherinaceae</taxon>
        <taxon>Steccherinum</taxon>
    </lineage>
</organism>
<reference evidence="10 11" key="1">
    <citation type="submission" date="2018-11" db="EMBL/GenBank/DDBJ databases">
        <title>Genome assembly of Steccherinum ochraceum LE-BIN_3174, the white-rot fungus of the Steccherinaceae family (The Residual Polyporoid clade, Polyporales, Basidiomycota).</title>
        <authorList>
            <person name="Fedorova T.V."/>
            <person name="Glazunova O.A."/>
            <person name="Landesman E.O."/>
            <person name="Moiseenko K.V."/>
            <person name="Psurtseva N.V."/>
            <person name="Savinova O.S."/>
            <person name="Shakhova N.V."/>
            <person name="Tyazhelova T.V."/>
            <person name="Vasina D.V."/>
        </authorList>
    </citation>
    <scope>NUCLEOTIDE SEQUENCE [LARGE SCALE GENOMIC DNA]</scope>
    <source>
        <strain evidence="10 11">LE-BIN_3174</strain>
    </source>
</reference>
<protein>
    <recommendedName>
        <fullName evidence="9">AAA+ ATPase domain-containing protein</fullName>
    </recommendedName>
</protein>
<dbReference type="STRING" id="92696.A0A4R0RG10"/>
<comment type="caution">
    <text evidence="10">The sequence shown here is derived from an EMBL/GenBank/DDBJ whole genome shotgun (WGS) entry which is preliminary data.</text>
</comment>
<keyword evidence="7" id="KW-0539">Nucleus</keyword>
<dbReference type="FunFam" id="3.40.50.300:FF:001218">
    <property type="entry name" value="AAA family ATPase, putative"/>
    <property type="match status" value="1"/>
</dbReference>
<feature type="compositionally biased region" description="Polar residues" evidence="8">
    <location>
        <begin position="29"/>
        <end position="43"/>
    </location>
</feature>
<evidence type="ECO:0000256" key="6">
    <source>
        <dbReference type="ARBA" id="ARBA00023117"/>
    </source>
</evidence>
<sequence length="1453" mass="159915">MQPDGPQGSSFNPSNLLVPNASKLPFNFGGSSPAVSPNGTPNKLTLRIPPSHAMAPNTRSARQRTASNASMASGSEYHESNGPSTDADMGVDDADDQDVPVIEPQQPVLQKTKRGRLTKSVSYIESDLEDSDQDELDIIGKSDPPPAQEESPIDDDQPRRRTRAQSRTNGGTSGKVIESDEDGEAVVAPGRRTRSGGRKPPPQSNGRKPKRRPNNSRHNTRSRSTRTTRQNAHDPVDDGNYEAPSDSDADGDGSIDDALPSSPDVIEAEDEDASGEIVDDGDGEHDVGETGRPYRLRQRSKINYAIPPPIEDMPGPSKSRGGNRANGRYGANKRKGPGWSATGAELSRWMNVPGDDSDSDHAARTPRKGLGLSSGGMFAGGVGNTGGGGLFHSDLAAAGTPSNMGKVGDAMLADVDPLGVNQNVTFDEVGGLDDHINALKEMTLLPLLYPEVFQRFNVTPPRGVLFHGPPGTGKTLLARALAASCRSNGKGISFFMRKGADILSKWVGEAERQLRLLFEEAKNQQPSIIFFDEIDGLAPVRSSKQDQIHASIVSTLLALMDGMDGRGQVVVIGATNRPDAIDPALRRPGRFDREFYFPLPGLEARERILKIMTKQWAGWEEGKGEDSCKGLAKLTKGYGGADLRALCTEAALNAVQRRYPQIYKSNERLVLDPTSINVELRDFMISVRKLIPSSARATASAASPLPAQLVALLSQSVESVKTLINRVLPISKKRSALEEAEWEDEGEVDAMDREMMLQSMETLRVHRPRIVVHGSVGMGQDYVAAAALHYLEGYHIQNLDLGTLIGDSTRTPEAAIVQIFVEAKRHQPSVVYIPSLAAWCASMTETARMTVRAMLESLVPTDPVLLLAVVDGPFNHLPQDVRAWFGPIRDNRVELVFPASQQREEFFESLITDIRRHPTQFPDGVKRKKRVLEELPVAPPLAPREPTAAELAVQEENDIRVILNLQYRLGLILTELKRKFKRFTKRAGDEYNYDFYAVPVVPMQVDIVTTTVEVQETVAGEVTEVVNEQITQDVIGEPAAVNGISEVPIQEQVQIEPQLFDMDLERMHIDLYREKYLTADDFLDDIRKIVHNTEVRADEDAERMLRAQAMFTAARLSLSDIDAHFRLECDRMAARERKRREERRKARGKEKAADQSAAPGIRRSGRTNGQEPELTITDPVQLERRLKRARSAETGQTPSEDERDREAKRSRMGSAEGEGEQQVPSTPHRPHAVRFMDDPTHPLPAPNFLDVPEAGPSTLTPSSQSRNRSDIGSLLNPIPSPERPSQDADVLPELPPDDSTLALQQVGPAPTQLFMDNQPTLPETSPHSQIPQTPLPDIPQTGDVPMEASPSQRPDPPAEAPPAQDEPMEVFVREPTPLPDFVLDETGLSDLRDHLRDSTHSLNIEQLEQLRASCLSTVWRHRAEWDRTSLLHELRTLVDNFVDDVRVDDSFSS</sequence>
<gene>
    <name evidence="10" type="ORF">EIP91_001653</name>
</gene>
<name>A0A4R0RG10_9APHY</name>
<feature type="region of interest" description="Disordered" evidence="8">
    <location>
        <begin position="1"/>
        <end position="341"/>
    </location>
</feature>
<dbReference type="Gene3D" id="1.10.8.60">
    <property type="match status" value="1"/>
</dbReference>
<dbReference type="GO" id="GO:0005634">
    <property type="term" value="C:nucleus"/>
    <property type="evidence" value="ECO:0007669"/>
    <property type="project" value="UniProtKB-SubCell"/>
</dbReference>
<feature type="compositionally biased region" description="Polar residues" evidence="8">
    <location>
        <begin position="1257"/>
        <end position="1266"/>
    </location>
</feature>
<feature type="domain" description="AAA+ ATPase" evidence="9">
    <location>
        <begin position="460"/>
        <end position="601"/>
    </location>
</feature>
<feature type="compositionally biased region" description="Acidic residues" evidence="8">
    <location>
        <begin position="89"/>
        <end position="98"/>
    </location>
</feature>
<keyword evidence="11" id="KW-1185">Reference proteome</keyword>
<proteinExistence type="inferred from homology"/>
<keyword evidence="4" id="KW-0378">Hydrolase</keyword>
<feature type="compositionally biased region" description="Basic residues" evidence="8">
    <location>
        <begin position="207"/>
        <end position="226"/>
    </location>
</feature>
<dbReference type="PROSITE" id="PS00674">
    <property type="entry name" value="AAA"/>
    <property type="match status" value="1"/>
</dbReference>
<dbReference type="Pfam" id="PF00004">
    <property type="entry name" value="AAA"/>
    <property type="match status" value="1"/>
</dbReference>
<dbReference type="OrthoDB" id="5421at2759"/>
<evidence type="ECO:0000256" key="1">
    <source>
        <dbReference type="ARBA" id="ARBA00004123"/>
    </source>
</evidence>
<dbReference type="FunFam" id="3.40.50.300:FF:000061">
    <property type="entry name" value="ATPase family, AAA domain-containing 2"/>
    <property type="match status" value="1"/>
</dbReference>
<evidence type="ECO:0000256" key="3">
    <source>
        <dbReference type="ARBA" id="ARBA00022741"/>
    </source>
</evidence>
<accession>A0A4R0RG10</accession>
<dbReference type="GO" id="GO:0006334">
    <property type="term" value="P:nucleosome assembly"/>
    <property type="evidence" value="ECO:0007669"/>
    <property type="project" value="TreeGrafter"/>
</dbReference>
<dbReference type="GO" id="GO:0005524">
    <property type="term" value="F:ATP binding"/>
    <property type="evidence" value="ECO:0007669"/>
    <property type="project" value="UniProtKB-KW"/>
</dbReference>